<feature type="region of interest" description="Disordered" evidence="13">
    <location>
        <begin position="529"/>
        <end position="551"/>
    </location>
</feature>
<dbReference type="PANTHER" id="PTHR13269:SF6">
    <property type="entry name" value="NUCLEOPORIN NDC1"/>
    <property type="match status" value="1"/>
</dbReference>
<evidence type="ECO:0000256" key="3">
    <source>
        <dbReference type="ARBA" id="ARBA00005760"/>
    </source>
</evidence>
<dbReference type="GO" id="GO:0005816">
    <property type="term" value="C:spindle pole body"/>
    <property type="evidence" value="ECO:0007669"/>
    <property type="project" value="TreeGrafter"/>
</dbReference>
<dbReference type="AlphaFoldDB" id="A0A0D6EJK0"/>
<keyword evidence="7" id="KW-0653">Protein transport</keyword>
<keyword evidence="4" id="KW-0813">Transport</keyword>
<evidence type="ECO:0000256" key="6">
    <source>
        <dbReference type="ARBA" id="ARBA00022816"/>
    </source>
</evidence>
<evidence type="ECO:0000313" key="15">
    <source>
        <dbReference type="EMBL" id="CEQ39790.1"/>
    </source>
</evidence>
<organism evidence="15 16">
    <name type="scientific">Sporidiobolus salmonicolor</name>
    <name type="common">Yeast-like fungus</name>
    <name type="synonym">Sporobolomyces salmonicolor</name>
    <dbReference type="NCBI Taxonomy" id="5005"/>
    <lineage>
        <taxon>Eukaryota</taxon>
        <taxon>Fungi</taxon>
        <taxon>Dikarya</taxon>
        <taxon>Basidiomycota</taxon>
        <taxon>Pucciniomycotina</taxon>
        <taxon>Microbotryomycetes</taxon>
        <taxon>Sporidiobolales</taxon>
        <taxon>Sporidiobolaceae</taxon>
        <taxon>Sporobolomyces</taxon>
    </lineage>
</organism>
<evidence type="ECO:0000256" key="12">
    <source>
        <dbReference type="ARBA" id="ARBA00023242"/>
    </source>
</evidence>
<evidence type="ECO:0000256" key="5">
    <source>
        <dbReference type="ARBA" id="ARBA00022692"/>
    </source>
</evidence>
<feature type="region of interest" description="Disordered" evidence="13">
    <location>
        <begin position="428"/>
        <end position="473"/>
    </location>
</feature>
<evidence type="ECO:0000256" key="8">
    <source>
        <dbReference type="ARBA" id="ARBA00022989"/>
    </source>
</evidence>
<dbReference type="GO" id="GO:0030674">
    <property type="term" value="F:protein-macromolecule adaptor activity"/>
    <property type="evidence" value="ECO:0007669"/>
    <property type="project" value="TreeGrafter"/>
</dbReference>
<evidence type="ECO:0000256" key="4">
    <source>
        <dbReference type="ARBA" id="ARBA00022448"/>
    </source>
</evidence>
<evidence type="ECO:0000256" key="2">
    <source>
        <dbReference type="ARBA" id="ARBA00004567"/>
    </source>
</evidence>
<feature type="transmembrane region" description="Helical" evidence="14">
    <location>
        <begin position="184"/>
        <end position="203"/>
    </location>
</feature>
<comment type="similarity">
    <text evidence="3">Belongs to the NDC1 family.</text>
</comment>
<evidence type="ECO:0000256" key="1">
    <source>
        <dbReference type="ARBA" id="ARBA00004232"/>
    </source>
</evidence>
<sequence>MSAFRPTPYSGPPPSQAPPVQSVSDHFPSTRPVASSAAPAQGYAALCKVVLSRRTRNNLMLTAAATYVALLVAVFDPRKLPGSLLNFLPVLLFAPIAFLGTLPLFVLRKQRVTTARPPLPTRFAQLAQLNDHSSAQIFFTHLAGAALFHAAYVWCSGYASKDPQLGLFFFHEGRDAWQLNERRVLLGLLHCFVAAFATVQYVLEDRSQVHFEEDISLTIPARLAAKAKVRLRAAVRSTGLAVAFFWSAYVVTRRPVLRFVLVNFAGSWARPHLYSMMRHNGAYSVTLAARALSSSLLHFLAWEAAHVCFEVYATQPMSVSQFSPNPNQCLLSGLRSSEPYYQVDLSRPATRRRGHSLTGSLHSLQQFAYLELAILTLTDSTRRQAIFKDVKPGSSIRGAWSEISRECLLVIGTELQRAKGRGKSPCELVLSSSSNRRAHSDPIRRAASSAGPYPSPVSQTMEQQSSANRVPVKTGNVFVPTKSGLFDKLATAAVSSAPSPAAQKVTSAVSSAVASTQSAISARVPSILQSGGASSSSGPNGSQAPAAPAMHPEDVPQVLGVEQRLATWVPAARRAKVFAVVPEYKVGSCVPRRRETVCAIQALANLTCASLHEDPYGVAQRDIPKILEAFVRYLAVLEVLQGELGALAEKHGREEGSEVGQRWRGLVEKEVGGVQEGPSLSLLPFGVLATGAPIVKSAETDPSSTTALRQGAKAILTEFAPYLSEFRTYLLCTVRPPSPLGLTDQCFGWRAGFPTAIAAQLQVLVDWGG</sequence>
<dbReference type="GO" id="GO:0051028">
    <property type="term" value="P:mRNA transport"/>
    <property type="evidence" value="ECO:0007669"/>
    <property type="project" value="UniProtKB-KW"/>
</dbReference>
<keyword evidence="6" id="KW-0509">mRNA transport</keyword>
<dbReference type="Proteomes" id="UP000243876">
    <property type="component" value="Unassembled WGS sequence"/>
</dbReference>
<keyword evidence="11 14" id="KW-0472">Membrane</keyword>
<dbReference type="InterPro" id="IPR019049">
    <property type="entry name" value="Nucleoporin_prot_Ndc1/Nup"/>
</dbReference>
<evidence type="ECO:0000256" key="10">
    <source>
        <dbReference type="ARBA" id="ARBA00023132"/>
    </source>
</evidence>
<dbReference type="OrthoDB" id="67850at2759"/>
<keyword evidence="16" id="KW-1185">Reference proteome</keyword>
<dbReference type="GO" id="GO:0070631">
    <property type="term" value="P:spindle pole body localization"/>
    <property type="evidence" value="ECO:0007669"/>
    <property type="project" value="TreeGrafter"/>
</dbReference>
<keyword evidence="8 14" id="KW-1133">Transmembrane helix</keyword>
<feature type="compositionally biased region" description="Low complexity" evidence="13">
    <location>
        <begin position="530"/>
        <end position="549"/>
    </location>
</feature>
<proteinExistence type="inferred from homology"/>
<gene>
    <name evidence="15" type="primary">SPOSA6832_01337</name>
</gene>
<dbReference type="GO" id="GO:0070762">
    <property type="term" value="C:nuclear pore transmembrane ring"/>
    <property type="evidence" value="ECO:0007669"/>
    <property type="project" value="TreeGrafter"/>
</dbReference>
<feature type="region of interest" description="Disordered" evidence="13">
    <location>
        <begin position="1"/>
        <end position="34"/>
    </location>
</feature>
<name>A0A0D6EJK0_SPOSA</name>
<evidence type="ECO:0000313" key="16">
    <source>
        <dbReference type="Proteomes" id="UP000243876"/>
    </source>
</evidence>
<comment type="subcellular location">
    <subcellularLocation>
        <location evidence="1">Nucleus membrane</location>
        <topology evidence="1">Multi-pass membrane protein</topology>
    </subcellularLocation>
    <subcellularLocation>
        <location evidence="2">Nucleus</location>
        <location evidence="2">Nuclear pore complex</location>
    </subcellularLocation>
</comment>
<dbReference type="GO" id="GO:0031965">
    <property type="term" value="C:nuclear membrane"/>
    <property type="evidence" value="ECO:0007669"/>
    <property type="project" value="UniProtKB-SubCell"/>
</dbReference>
<reference evidence="16" key="1">
    <citation type="submission" date="2015-02" db="EMBL/GenBank/DDBJ databases">
        <authorList>
            <person name="Gon?alves P."/>
        </authorList>
    </citation>
    <scope>NUCLEOTIDE SEQUENCE [LARGE SCALE GENOMIC DNA]</scope>
</reference>
<keyword evidence="10" id="KW-0906">Nuclear pore complex</keyword>
<evidence type="ECO:0000256" key="13">
    <source>
        <dbReference type="SAM" id="MobiDB-lite"/>
    </source>
</evidence>
<keyword evidence="9" id="KW-0811">Translocation</keyword>
<keyword evidence="5 14" id="KW-0812">Transmembrane</keyword>
<evidence type="ECO:0000256" key="14">
    <source>
        <dbReference type="SAM" id="Phobius"/>
    </source>
</evidence>
<dbReference type="GO" id="GO:0006999">
    <property type="term" value="P:nuclear pore organization"/>
    <property type="evidence" value="ECO:0007669"/>
    <property type="project" value="TreeGrafter"/>
</dbReference>
<evidence type="ECO:0000256" key="11">
    <source>
        <dbReference type="ARBA" id="ARBA00023136"/>
    </source>
</evidence>
<feature type="compositionally biased region" description="Polar residues" evidence="13">
    <location>
        <begin position="456"/>
        <end position="468"/>
    </location>
</feature>
<feature type="transmembrane region" description="Helical" evidence="14">
    <location>
        <begin position="87"/>
        <end position="107"/>
    </location>
</feature>
<dbReference type="PANTHER" id="PTHR13269">
    <property type="entry name" value="NUCLEOPORIN NDC1"/>
    <property type="match status" value="1"/>
</dbReference>
<evidence type="ECO:0000256" key="9">
    <source>
        <dbReference type="ARBA" id="ARBA00023010"/>
    </source>
</evidence>
<feature type="transmembrane region" description="Helical" evidence="14">
    <location>
        <begin position="58"/>
        <end position="75"/>
    </location>
</feature>
<dbReference type="EMBL" id="CENE01000004">
    <property type="protein sequence ID" value="CEQ39790.1"/>
    <property type="molecule type" value="Genomic_DNA"/>
</dbReference>
<accession>A0A0D6EJK0</accession>
<evidence type="ECO:0000256" key="7">
    <source>
        <dbReference type="ARBA" id="ARBA00022927"/>
    </source>
</evidence>
<dbReference type="GO" id="GO:0015031">
    <property type="term" value="P:protein transport"/>
    <property type="evidence" value="ECO:0007669"/>
    <property type="project" value="UniProtKB-KW"/>
</dbReference>
<keyword evidence="12" id="KW-0539">Nucleus</keyword>
<protein>
    <submittedName>
        <fullName evidence="15">SPOSA6832_01337-mRNA-1:cds</fullName>
    </submittedName>
</protein>
<dbReference type="Pfam" id="PF09531">
    <property type="entry name" value="Ndc1_Nup"/>
    <property type="match status" value="1"/>
</dbReference>